<sequence length="274" mass="30266">MPPSYPVPTQMVQQLWEGFTIWIMRSYPLRDYPLNIRPGMIFATAGWVILLGILGMAPLPELPVNDKALHFFGLGFATFLIYFVIDVPDGQARRVWYLRRAPLLFTLVTSFFIGGIISEFVQSSLPWKTFQFGDIVANLLGSTLFLYLAHLAHTRLRKRQELSTLYQPLSAQSSSTYRDAQGRQHAFSATAQEYDEPSNGHGSGAIDAENRESGRGREGSGVWDDESDLGRGSDDTARGGNSGSGGYGGVSVPVFSIEDDDNDDVKYPKGDQSV</sequence>
<protein>
    <recommendedName>
        <fullName evidence="5">VanZ-like domain-containing protein</fullName>
    </recommendedName>
</protein>
<feature type="compositionally biased region" description="Basic and acidic residues" evidence="1">
    <location>
        <begin position="264"/>
        <end position="274"/>
    </location>
</feature>
<dbReference type="Proteomes" id="UP001388673">
    <property type="component" value="Unassembled WGS sequence"/>
</dbReference>
<feature type="transmembrane region" description="Helical" evidence="2">
    <location>
        <begin position="129"/>
        <end position="149"/>
    </location>
</feature>
<feature type="compositionally biased region" description="Basic and acidic residues" evidence="1">
    <location>
        <begin position="228"/>
        <end position="237"/>
    </location>
</feature>
<dbReference type="AlphaFoldDB" id="A0AAW0YXL5"/>
<feature type="transmembrane region" description="Helical" evidence="2">
    <location>
        <begin position="34"/>
        <end position="56"/>
    </location>
</feature>
<name>A0AAW0YXL5_9TREE</name>
<keyword evidence="2" id="KW-0812">Transmembrane</keyword>
<dbReference type="PANTHER" id="PTHR28008">
    <property type="entry name" value="DOMAIN PROTEIN, PUTATIVE (AFU_ORTHOLOGUE AFUA_3G10980)-RELATED"/>
    <property type="match status" value="1"/>
</dbReference>
<feature type="compositionally biased region" description="Gly residues" evidence="1">
    <location>
        <begin position="240"/>
        <end position="249"/>
    </location>
</feature>
<feature type="compositionally biased region" description="Basic and acidic residues" evidence="1">
    <location>
        <begin position="208"/>
        <end position="218"/>
    </location>
</feature>
<evidence type="ECO:0000256" key="2">
    <source>
        <dbReference type="SAM" id="Phobius"/>
    </source>
</evidence>
<feature type="region of interest" description="Disordered" evidence="1">
    <location>
        <begin position="191"/>
        <end position="274"/>
    </location>
</feature>
<evidence type="ECO:0008006" key="5">
    <source>
        <dbReference type="Google" id="ProtNLM"/>
    </source>
</evidence>
<dbReference type="RefSeq" id="XP_066801838.1">
    <property type="nucleotide sequence ID" value="XM_066947424.1"/>
</dbReference>
<accession>A0AAW0YXL5</accession>
<evidence type="ECO:0000313" key="3">
    <source>
        <dbReference type="EMBL" id="KAK8850407.1"/>
    </source>
</evidence>
<keyword evidence="2" id="KW-0472">Membrane</keyword>
<organism evidence="3 4">
    <name type="scientific">Kwoniella newhampshirensis</name>
    <dbReference type="NCBI Taxonomy" id="1651941"/>
    <lineage>
        <taxon>Eukaryota</taxon>
        <taxon>Fungi</taxon>
        <taxon>Dikarya</taxon>
        <taxon>Basidiomycota</taxon>
        <taxon>Agaricomycotina</taxon>
        <taxon>Tremellomycetes</taxon>
        <taxon>Tremellales</taxon>
        <taxon>Cryptococcaceae</taxon>
        <taxon>Kwoniella</taxon>
    </lineage>
</organism>
<evidence type="ECO:0000313" key="4">
    <source>
        <dbReference type="Proteomes" id="UP001388673"/>
    </source>
</evidence>
<feature type="transmembrane region" description="Helical" evidence="2">
    <location>
        <begin position="97"/>
        <end position="117"/>
    </location>
</feature>
<dbReference type="GeneID" id="92181583"/>
<proteinExistence type="predicted"/>
<gene>
    <name evidence="3" type="ORF">IAR55_004325</name>
</gene>
<feature type="transmembrane region" description="Helical" evidence="2">
    <location>
        <begin position="68"/>
        <end position="85"/>
    </location>
</feature>
<keyword evidence="2" id="KW-1133">Transmembrane helix</keyword>
<dbReference type="KEGG" id="kne:92181583"/>
<dbReference type="PANTHER" id="PTHR28008:SF1">
    <property type="entry name" value="DOMAIN PROTEIN, PUTATIVE (AFU_ORTHOLOGUE AFUA_3G10980)-RELATED"/>
    <property type="match status" value="1"/>
</dbReference>
<reference evidence="3 4" key="1">
    <citation type="journal article" date="2024" name="bioRxiv">
        <title>Comparative genomics of Cryptococcus and Kwoniella reveals pathogenesis evolution and contrasting karyotype dynamics via intercentromeric recombination or chromosome fusion.</title>
        <authorList>
            <person name="Coelho M.A."/>
            <person name="David-Palma M."/>
            <person name="Shea T."/>
            <person name="Bowers K."/>
            <person name="McGinley-Smith S."/>
            <person name="Mohammad A.W."/>
            <person name="Gnirke A."/>
            <person name="Yurkov A.M."/>
            <person name="Nowrousian M."/>
            <person name="Sun S."/>
            <person name="Cuomo C.A."/>
            <person name="Heitman J."/>
        </authorList>
    </citation>
    <scope>NUCLEOTIDE SEQUENCE [LARGE SCALE GENOMIC DNA]</scope>
    <source>
        <strain evidence="3 4">CBS 13917</strain>
    </source>
</reference>
<dbReference type="EMBL" id="JBCAWK010000008">
    <property type="protein sequence ID" value="KAK8850407.1"/>
    <property type="molecule type" value="Genomic_DNA"/>
</dbReference>
<comment type="caution">
    <text evidence="3">The sequence shown here is derived from an EMBL/GenBank/DDBJ whole genome shotgun (WGS) entry which is preliminary data.</text>
</comment>
<keyword evidence="4" id="KW-1185">Reference proteome</keyword>
<evidence type="ECO:0000256" key="1">
    <source>
        <dbReference type="SAM" id="MobiDB-lite"/>
    </source>
</evidence>